<comment type="similarity">
    <text evidence="2 12">Belongs to the class-I aminoacyl-tRNA synthetase family.</text>
</comment>
<dbReference type="InterPro" id="IPR009080">
    <property type="entry name" value="tRNAsynth_Ia_anticodon-bd"/>
</dbReference>
<dbReference type="OrthoDB" id="68056at2759"/>
<evidence type="ECO:0000256" key="2">
    <source>
        <dbReference type="ARBA" id="ARBA00005594"/>
    </source>
</evidence>
<keyword evidence="5 12" id="KW-0436">Ligase</keyword>
<dbReference type="InterPro" id="IPR001278">
    <property type="entry name" value="Arg-tRNA-ligase"/>
</dbReference>
<evidence type="ECO:0000256" key="4">
    <source>
        <dbReference type="ARBA" id="ARBA00022490"/>
    </source>
</evidence>
<dbReference type="GO" id="GO:0017101">
    <property type="term" value="C:aminoacyl-tRNA synthetase multienzyme complex"/>
    <property type="evidence" value="ECO:0007669"/>
    <property type="project" value="UniProtKB-ARBA"/>
</dbReference>
<evidence type="ECO:0000256" key="8">
    <source>
        <dbReference type="ARBA" id="ARBA00022917"/>
    </source>
</evidence>
<keyword evidence="7 12" id="KW-0067">ATP-binding</keyword>
<dbReference type="GO" id="GO:0004814">
    <property type="term" value="F:arginine-tRNA ligase activity"/>
    <property type="evidence" value="ECO:0007669"/>
    <property type="project" value="UniProtKB-EC"/>
</dbReference>
<dbReference type="FunFam" id="1.10.730.10:FF:000064">
    <property type="entry name" value="Probable arginine--tRNA ligase, cytoplasmic"/>
    <property type="match status" value="1"/>
</dbReference>
<sequence>MDAEIDQLEHEVEKIYQQLDLSDDPELEKLVDENLKCRYRVQQLKMSIAKERAKPLDRMISVQAALSAHLQAAIRAAYPEAATVVKVQLTSSAKEEFGDYQCSNAMSLAKAVKLQPRQVAAAIVDKLEAGDLIEKTEIAGPGFINISLRRQPVIEELNRLLVHGVRPPPVDRKRRVIVDYSSPNIAKQMHVGHLRSTIIGDSVARLCRFLGHEVLALNHVGDWGTQFGMLIAHLKDRFPDYATKCPPIGDLQAFYKESKVRFDSDEQFKQRAYAAVVSLQRRDPDSTAAWKLICDASRKDFQRVYDRLGVENLVERGESFYQDLMTEVVDELKSGGHLVPDEGRLIMWPPGCDIPLTVVKSDGGFTYDTSDLAAIRQRLFAESADWLIYVVDIGQGVHFKGIFSAAEKAGWLNPAVARVDHVGFGVVLGEDRKKFKTRSGDTVRLTDLLNEGIERAGAKLAEKGRDKELTPQELKAAQEAVAYGCIKYADLSHNRNNDYVFSFDKMLDDRGNTAVYLLYAYTRISSIARTANLSPDQLLKLAKSPGITELQHPKEWKLAKQLLRFADVVDKLTQDLLLHSLCDFLYETACVFTEFYDVCYCIEKNRDSGEVIRVNHWRILLCDATAKIMKAGLDILGIRTVDRM</sequence>
<dbReference type="AlphaFoldDB" id="A0A267H2H1"/>
<dbReference type="PROSITE" id="PS00178">
    <property type="entry name" value="AA_TRNA_LIGASE_I"/>
    <property type="match status" value="1"/>
</dbReference>
<dbReference type="PRINTS" id="PR01038">
    <property type="entry name" value="TRNASYNTHARG"/>
</dbReference>
<keyword evidence="8 12" id="KW-0648">Protein biosynthesis</keyword>
<dbReference type="SUPFAM" id="SSF47323">
    <property type="entry name" value="Anticodon-binding domain of a subclass of class I aminoacyl-tRNA synthetases"/>
    <property type="match status" value="1"/>
</dbReference>
<protein>
    <recommendedName>
        <fullName evidence="3">arginine--tRNA ligase</fullName>
        <ecNumber evidence="3">6.1.1.19</ecNumber>
    </recommendedName>
    <alternativeName>
        <fullName evidence="10">Arginyl-tRNA synthetase</fullName>
    </alternativeName>
</protein>
<dbReference type="InterPro" id="IPR035684">
    <property type="entry name" value="ArgRS_core"/>
</dbReference>
<name>A0A267H2H1_9PLAT</name>
<dbReference type="SUPFAM" id="SSF55190">
    <property type="entry name" value="Arginyl-tRNA synthetase (ArgRS), N-terminal 'additional' domain"/>
    <property type="match status" value="1"/>
</dbReference>
<dbReference type="InterPro" id="IPR008909">
    <property type="entry name" value="DALR_anticod-bd"/>
</dbReference>
<dbReference type="InterPro" id="IPR001412">
    <property type="entry name" value="aa-tRNA-synth_I_CS"/>
</dbReference>
<evidence type="ECO:0000256" key="6">
    <source>
        <dbReference type="ARBA" id="ARBA00022741"/>
    </source>
</evidence>
<evidence type="ECO:0000259" key="14">
    <source>
        <dbReference type="SMART" id="SM01016"/>
    </source>
</evidence>
<evidence type="ECO:0000259" key="13">
    <source>
        <dbReference type="SMART" id="SM00836"/>
    </source>
</evidence>
<dbReference type="SMART" id="SM00836">
    <property type="entry name" value="DALR_1"/>
    <property type="match status" value="1"/>
</dbReference>
<evidence type="ECO:0000313" key="15">
    <source>
        <dbReference type="EMBL" id="PAA91719.1"/>
    </source>
</evidence>
<keyword evidence="16" id="KW-1185">Reference proteome</keyword>
<dbReference type="Pfam" id="PF03485">
    <property type="entry name" value="Arg_tRNA_synt_N"/>
    <property type="match status" value="1"/>
</dbReference>
<evidence type="ECO:0000256" key="3">
    <source>
        <dbReference type="ARBA" id="ARBA00012837"/>
    </source>
</evidence>
<dbReference type="Gene3D" id="3.30.1360.70">
    <property type="entry name" value="Arginyl tRNA synthetase N-terminal domain"/>
    <property type="match status" value="1"/>
</dbReference>
<accession>A0A267H2H1</accession>
<dbReference type="EC" id="6.1.1.19" evidence="3"/>
<dbReference type="Proteomes" id="UP000215902">
    <property type="component" value="Unassembled WGS sequence"/>
</dbReference>
<dbReference type="GO" id="GO:0006420">
    <property type="term" value="P:arginyl-tRNA aminoacylation"/>
    <property type="evidence" value="ECO:0007669"/>
    <property type="project" value="InterPro"/>
</dbReference>
<dbReference type="FunFam" id="3.30.1360.70:FF:000002">
    <property type="entry name" value="arginine--tRNA ligase, cytoplasmic"/>
    <property type="match status" value="1"/>
</dbReference>
<dbReference type="Gene3D" id="1.10.730.10">
    <property type="entry name" value="Isoleucyl-tRNA Synthetase, Domain 1"/>
    <property type="match status" value="1"/>
</dbReference>
<feature type="domain" description="Arginyl tRNA synthetase N-terminal" evidence="14">
    <location>
        <begin position="64"/>
        <end position="148"/>
    </location>
</feature>
<comment type="caution">
    <text evidence="15">The sequence shown here is derived from an EMBL/GenBank/DDBJ whole genome shotgun (WGS) entry which is preliminary data.</text>
</comment>
<dbReference type="CDD" id="cd00671">
    <property type="entry name" value="ArgRS_core"/>
    <property type="match status" value="1"/>
</dbReference>
<feature type="domain" description="DALR anticodon binding" evidence="13">
    <location>
        <begin position="517"/>
        <end position="644"/>
    </location>
</feature>
<keyword evidence="4" id="KW-0963">Cytoplasm</keyword>
<organism evidence="15 16">
    <name type="scientific">Macrostomum lignano</name>
    <dbReference type="NCBI Taxonomy" id="282301"/>
    <lineage>
        <taxon>Eukaryota</taxon>
        <taxon>Metazoa</taxon>
        <taxon>Spiralia</taxon>
        <taxon>Lophotrochozoa</taxon>
        <taxon>Platyhelminthes</taxon>
        <taxon>Rhabditophora</taxon>
        <taxon>Macrostomorpha</taxon>
        <taxon>Macrostomida</taxon>
        <taxon>Macrostomidae</taxon>
        <taxon>Macrostomum</taxon>
    </lineage>
</organism>
<dbReference type="STRING" id="282301.A0A267H2H1"/>
<dbReference type="FunFam" id="3.40.50.620:FF:000084">
    <property type="entry name" value="arginine--tRNA ligase, cytoplasmic"/>
    <property type="match status" value="1"/>
</dbReference>
<keyword evidence="6 12" id="KW-0547">Nucleotide-binding</keyword>
<evidence type="ECO:0000256" key="1">
    <source>
        <dbReference type="ARBA" id="ARBA00004514"/>
    </source>
</evidence>
<dbReference type="GO" id="GO:0005829">
    <property type="term" value="C:cytosol"/>
    <property type="evidence" value="ECO:0007669"/>
    <property type="project" value="UniProtKB-SubCell"/>
</dbReference>
<dbReference type="SMART" id="SM01016">
    <property type="entry name" value="Arg_tRNA_synt_N"/>
    <property type="match status" value="1"/>
</dbReference>
<dbReference type="Pfam" id="PF05746">
    <property type="entry name" value="DALR_1"/>
    <property type="match status" value="1"/>
</dbReference>
<dbReference type="Pfam" id="PF00750">
    <property type="entry name" value="tRNA-synt_1d"/>
    <property type="match status" value="1"/>
</dbReference>
<evidence type="ECO:0000313" key="16">
    <source>
        <dbReference type="Proteomes" id="UP000215902"/>
    </source>
</evidence>
<reference evidence="15 16" key="1">
    <citation type="submission" date="2017-06" db="EMBL/GenBank/DDBJ databases">
        <title>A platform for efficient transgenesis in Macrostomum lignano, a flatworm model organism for stem cell research.</title>
        <authorList>
            <person name="Berezikov E."/>
        </authorList>
    </citation>
    <scope>NUCLEOTIDE SEQUENCE [LARGE SCALE GENOMIC DNA]</scope>
    <source>
        <strain evidence="15">DV1</strain>
        <tissue evidence="15">Whole organism</tissue>
    </source>
</reference>
<dbReference type="HAMAP" id="MF_00123">
    <property type="entry name" value="Arg_tRNA_synth"/>
    <property type="match status" value="1"/>
</dbReference>
<dbReference type="GO" id="GO:0005524">
    <property type="term" value="F:ATP binding"/>
    <property type="evidence" value="ECO:0007669"/>
    <property type="project" value="UniProtKB-KW"/>
</dbReference>
<dbReference type="PANTHER" id="PTHR11956:SF5">
    <property type="entry name" value="ARGININE--TRNA LIGASE, CYTOPLASMIC"/>
    <property type="match status" value="1"/>
</dbReference>
<evidence type="ECO:0000256" key="11">
    <source>
        <dbReference type="ARBA" id="ARBA00049339"/>
    </source>
</evidence>
<dbReference type="InterPro" id="IPR036695">
    <property type="entry name" value="Arg-tRNA-synth_N_sf"/>
</dbReference>
<evidence type="ECO:0000256" key="12">
    <source>
        <dbReference type="RuleBase" id="RU363038"/>
    </source>
</evidence>
<dbReference type="PANTHER" id="PTHR11956">
    <property type="entry name" value="ARGINYL-TRNA SYNTHETASE"/>
    <property type="match status" value="1"/>
</dbReference>
<dbReference type="InterPro" id="IPR005148">
    <property type="entry name" value="Arg-tRNA-synth_N"/>
</dbReference>
<comment type="catalytic activity">
    <reaction evidence="11">
        <text>tRNA(Arg) + L-arginine + ATP = L-arginyl-tRNA(Arg) + AMP + diphosphate</text>
        <dbReference type="Rhea" id="RHEA:20301"/>
        <dbReference type="Rhea" id="RHEA-COMP:9658"/>
        <dbReference type="Rhea" id="RHEA-COMP:9673"/>
        <dbReference type="ChEBI" id="CHEBI:30616"/>
        <dbReference type="ChEBI" id="CHEBI:32682"/>
        <dbReference type="ChEBI" id="CHEBI:33019"/>
        <dbReference type="ChEBI" id="CHEBI:78442"/>
        <dbReference type="ChEBI" id="CHEBI:78513"/>
        <dbReference type="ChEBI" id="CHEBI:456215"/>
        <dbReference type="EC" id="6.1.1.19"/>
    </reaction>
</comment>
<dbReference type="SUPFAM" id="SSF52374">
    <property type="entry name" value="Nucleotidylyl transferase"/>
    <property type="match status" value="1"/>
</dbReference>
<dbReference type="NCBIfam" id="TIGR00456">
    <property type="entry name" value="argS"/>
    <property type="match status" value="1"/>
</dbReference>
<keyword evidence="9 12" id="KW-0030">Aminoacyl-tRNA synthetase</keyword>
<evidence type="ECO:0000256" key="10">
    <source>
        <dbReference type="ARBA" id="ARBA00033033"/>
    </source>
</evidence>
<evidence type="ECO:0000256" key="9">
    <source>
        <dbReference type="ARBA" id="ARBA00023146"/>
    </source>
</evidence>
<dbReference type="EMBL" id="NIVC01000077">
    <property type="protein sequence ID" value="PAA91719.1"/>
    <property type="molecule type" value="Genomic_DNA"/>
</dbReference>
<proteinExistence type="inferred from homology"/>
<gene>
    <name evidence="15" type="ORF">BOX15_Mlig013072g2</name>
</gene>
<evidence type="ECO:0000256" key="5">
    <source>
        <dbReference type="ARBA" id="ARBA00022598"/>
    </source>
</evidence>
<dbReference type="InterPro" id="IPR014729">
    <property type="entry name" value="Rossmann-like_a/b/a_fold"/>
</dbReference>
<evidence type="ECO:0000256" key="7">
    <source>
        <dbReference type="ARBA" id="ARBA00022840"/>
    </source>
</evidence>
<dbReference type="Gene3D" id="3.40.50.620">
    <property type="entry name" value="HUPs"/>
    <property type="match status" value="1"/>
</dbReference>
<comment type="subcellular location">
    <subcellularLocation>
        <location evidence="1">Cytoplasm</location>
        <location evidence="1">Cytosol</location>
    </subcellularLocation>
</comment>